<evidence type="ECO:0000256" key="5">
    <source>
        <dbReference type="ARBA" id="ARBA00023136"/>
    </source>
</evidence>
<dbReference type="PANTHER" id="PTHR10283:SF82">
    <property type="entry name" value="SOLUTE CARRIER FAMILY 13 MEMBER 2"/>
    <property type="match status" value="1"/>
</dbReference>
<evidence type="ECO:0000256" key="2">
    <source>
        <dbReference type="ARBA" id="ARBA00022448"/>
    </source>
</evidence>
<dbReference type="EMBL" id="BQXS01011899">
    <property type="protein sequence ID" value="GKT17966.1"/>
    <property type="molecule type" value="Genomic_DNA"/>
</dbReference>
<dbReference type="Pfam" id="PF00939">
    <property type="entry name" value="Na_sulph_symp"/>
    <property type="match status" value="1"/>
</dbReference>
<organism evidence="7 8">
    <name type="scientific">Aduncisulcus paluster</name>
    <dbReference type="NCBI Taxonomy" id="2918883"/>
    <lineage>
        <taxon>Eukaryota</taxon>
        <taxon>Metamonada</taxon>
        <taxon>Carpediemonas-like organisms</taxon>
        <taxon>Aduncisulcus</taxon>
    </lineage>
</organism>
<keyword evidence="8" id="KW-1185">Reference proteome</keyword>
<dbReference type="Proteomes" id="UP001057375">
    <property type="component" value="Unassembled WGS sequence"/>
</dbReference>
<keyword evidence="3 6" id="KW-0812">Transmembrane</keyword>
<dbReference type="InterPro" id="IPR031312">
    <property type="entry name" value="Na/sul_symport_CS"/>
</dbReference>
<feature type="transmembrane region" description="Helical" evidence="6">
    <location>
        <begin position="27"/>
        <end position="44"/>
    </location>
</feature>
<evidence type="ECO:0000313" key="7">
    <source>
        <dbReference type="EMBL" id="GKT17966.1"/>
    </source>
</evidence>
<name>A0ABQ5JUT1_9EUKA</name>
<evidence type="ECO:0000256" key="6">
    <source>
        <dbReference type="SAM" id="Phobius"/>
    </source>
</evidence>
<accession>A0ABQ5JUT1</accession>
<keyword evidence="4 6" id="KW-1133">Transmembrane helix</keyword>
<reference evidence="7" key="1">
    <citation type="submission" date="2022-03" db="EMBL/GenBank/DDBJ databases">
        <title>Draft genome sequence of Aduncisulcus paluster, a free-living microaerophilic Fornicata.</title>
        <authorList>
            <person name="Yuyama I."/>
            <person name="Kume K."/>
            <person name="Tamura T."/>
            <person name="Inagaki Y."/>
            <person name="Hashimoto T."/>
        </authorList>
    </citation>
    <scope>NUCLEOTIDE SEQUENCE</scope>
    <source>
        <strain evidence="7">NY0171</strain>
    </source>
</reference>
<evidence type="ECO:0000256" key="3">
    <source>
        <dbReference type="ARBA" id="ARBA00022692"/>
    </source>
</evidence>
<keyword evidence="2" id="KW-0813">Transport</keyword>
<evidence type="ECO:0000256" key="4">
    <source>
        <dbReference type="ARBA" id="ARBA00022989"/>
    </source>
</evidence>
<evidence type="ECO:0000313" key="8">
    <source>
        <dbReference type="Proteomes" id="UP001057375"/>
    </source>
</evidence>
<feature type="transmembrane region" description="Helical" evidence="6">
    <location>
        <begin position="125"/>
        <end position="149"/>
    </location>
</feature>
<comment type="subcellular location">
    <subcellularLocation>
        <location evidence="1">Membrane</location>
        <topology evidence="1">Multi-pass membrane protein</topology>
    </subcellularLocation>
</comment>
<feature type="transmembrane region" description="Helical" evidence="6">
    <location>
        <begin position="173"/>
        <end position="193"/>
    </location>
</feature>
<dbReference type="PANTHER" id="PTHR10283">
    <property type="entry name" value="SOLUTE CARRIER FAMILY 13 MEMBER"/>
    <property type="match status" value="1"/>
</dbReference>
<feature type="transmembrane region" description="Helical" evidence="6">
    <location>
        <begin position="340"/>
        <end position="366"/>
    </location>
</feature>
<feature type="transmembrane region" description="Helical" evidence="6">
    <location>
        <begin position="258"/>
        <end position="276"/>
    </location>
</feature>
<dbReference type="PROSITE" id="PS01271">
    <property type="entry name" value="NA_SULFATE"/>
    <property type="match status" value="1"/>
</dbReference>
<protein>
    <submittedName>
        <fullName evidence="7">Sodium-dependent high-affinity dicarboxylate transporter, putative</fullName>
    </submittedName>
</protein>
<feature type="transmembrane region" description="Helical" evidence="6">
    <location>
        <begin position="76"/>
        <end position="97"/>
    </location>
</feature>
<gene>
    <name evidence="7" type="ORF">ADUPG1_011210</name>
</gene>
<evidence type="ECO:0000256" key="1">
    <source>
        <dbReference type="ARBA" id="ARBA00004141"/>
    </source>
</evidence>
<dbReference type="InterPro" id="IPR001898">
    <property type="entry name" value="SLC13A/DASS"/>
</dbReference>
<sequence>MALAMQRWNLHTRIALRIVVMTKGKPGLLLFGMMAVTWFLSMWISNTATVMSMMPNVLAIANELESSLGKDRTHKFTLAMLIGVAFSASIGGIGTLIGTPPNLALDAFLKQTFQNVGETFSFSTWFFFAFPLALVLFVILFLLFLILFVPSKRNPLHIDLSDLKKKYQDLGKISYEEIVVAICFVVLAILWMFRGDLKFGDNFKIPGWSNIFPESKFIDDGTVAMIVSCLLYMIPAKNPCPVKGSKTFIMDWATTKKIPWDIVFLFGGGYALSAAFDESGLSDYIGSAFSSLSNMSMPLLIFIVVFVISLLTEVTSNTATSNVFIPIFLALSKSLDKHPLILSIPVTISCSFAFSLPVATPCNLIVFSSKKITTKDMFGIGVIVHMISVVVGTLLSIWYAPAIFGYSIDDPVPSNWIIPDSS</sequence>
<proteinExistence type="predicted"/>
<feature type="transmembrane region" description="Helical" evidence="6">
    <location>
        <begin position="378"/>
        <end position="400"/>
    </location>
</feature>
<comment type="caution">
    <text evidence="7">The sequence shown here is derived from an EMBL/GenBank/DDBJ whole genome shotgun (WGS) entry which is preliminary data.</text>
</comment>
<keyword evidence="5 6" id="KW-0472">Membrane</keyword>
<feature type="transmembrane region" description="Helical" evidence="6">
    <location>
        <begin position="297"/>
        <end position="320"/>
    </location>
</feature>